<evidence type="ECO:0000313" key="6">
    <source>
        <dbReference type="WBParaSite" id="NBR_0001462301-mRNA-1"/>
    </source>
</evidence>
<proteinExistence type="predicted"/>
<dbReference type="WBParaSite" id="NBR_0001462301-mRNA-1">
    <property type="protein sequence ID" value="NBR_0001462301-mRNA-1"/>
    <property type="gene ID" value="NBR_0001462301"/>
</dbReference>
<evidence type="ECO:0000256" key="1">
    <source>
        <dbReference type="PROSITE-ProRule" id="PRU01005"/>
    </source>
</evidence>
<protein>
    <submittedName>
        <fullName evidence="6">ShKT domain-containing protein</fullName>
    </submittedName>
</protein>
<keyword evidence="2" id="KW-0812">Transmembrane</keyword>
<dbReference type="PANTHER" id="PTHR21724:SF106">
    <property type="entry name" value="SHKT DOMAIN-CONTAINING PROTEIN"/>
    <property type="match status" value="1"/>
</dbReference>
<comment type="caution">
    <text evidence="1">Lacks conserved residue(s) required for the propagation of feature annotation.</text>
</comment>
<keyword evidence="2" id="KW-0472">Membrane</keyword>
<evidence type="ECO:0000313" key="4">
    <source>
        <dbReference type="EMBL" id="VDL78213.1"/>
    </source>
</evidence>
<feature type="disulfide bond" evidence="1">
    <location>
        <begin position="264"/>
        <end position="282"/>
    </location>
</feature>
<keyword evidence="5" id="KW-1185">Reference proteome</keyword>
<keyword evidence="2" id="KW-1133">Transmembrane helix</keyword>
<dbReference type="SMART" id="SM00254">
    <property type="entry name" value="ShKT"/>
    <property type="match status" value="4"/>
</dbReference>
<dbReference type="PROSITE" id="PS51670">
    <property type="entry name" value="SHKT"/>
    <property type="match status" value="1"/>
</dbReference>
<dbReference type="PANTHER" id="PTHR21724">
    <property type="entry name" value="SHKT DOMAIN-CONTAINING PROTEIN"/>
    <property type="match status" value="1"/>
</dbReference>
<feature type="transmembrane region" description="Helical" evidence="2">
    <location>
        <begin position="12"/>
        <end position="33"/>
    </location>
</feature>
<dbReference type="InterPro" id="IPR003582">
    <property type="entry name" value="ShKT_dom"/>
</dbReference>
<dbReference type="AlphaFoldDB" id="A0A158R1X6"/>
<organism evidence="6">
    <name type="scientific">Nippostrongylus brasiliensis</name>
    <name type="common">Rat hookworm</name>
    <dbReference type="NCBI Taxonomy" id="27835"/>
    <lineage>
        <taxon>Eukaryota</taxon>
        <taxon>Metazoa</taxon>
        <taxon>Ecdysozoa</taxon>
        <taxon>Nematoda</taxon>
        <taxon>Chromadorea</taxon>
        <taxon>Rhabditida</taxon>
        <taxon>Rhabditina</taxon>
        <taxon>Rhabditomorpha</taxon>
        <taxon>Strongyloidea</taxon>
        <taxon>Heligmosomidae</taxon>
        <taxon>Nippostrongylus</taxon>
    </lineage>
</organism>
<feature type="disulfide bond" evidence="1">
    <location>
        <begin position="273"/>
        <end position="286"/>
    </location>
</feature>
<sequence>MVLVPIAFHTSIVFLPLILFAMMFSILALVLLYTEALAQDNEECIDKSPYCSPNDCAVRPGYALQYCRKTCSNCQPFCYNSHFVSCEDSRKPECDSMLKDYCPLLCGVCRANKKFDRKTRKKGKEPSNLSFSTLKALPGLSRTTNSWNGQYLPSNALLTSTSRPEFSILPSTIQTSQYLSPTGAHPWTVFPPNLLQIPHSDMSQSPAALAGLIALLGCRDKDASCSEITVDTCLSRPGYYMKHCPVKCKNCNGLQCLDSIKIDCAHVRRLGGCKLPLAADYCPRSCSLCSTPLMLADSLPPCKDELDTCEHLAQGGVCEQPYRFAVILVWYS</sequence>
<accession>A0A158R1X6</accession>
<feature type="domain" description="ShKT" evidence="3">
    <location>
        <begin position="256"/>
        <end position="289"/>
    </location>
</feature>
<gene>
    <name evidence="4" type="ORF">NBR_LOCUS14624</name>
</gene>
<keyword evidence="1" id="KW-1015">Disulfide bond</keyword>
<dbReference type="EMBL" id="UYSL01021427">
    <property type="protein sequence ID" value="VDL78213.1"/>
    <property type="molecule type" value="Genomic_DNA"/>
</dbReference>
<name>A0A158R1X6_NIPBR</name>
<evidence type="ECO:0000256" key="2">
    <source>
        <dbReference type="SAM" id="Phobius"/>
    </source>
</evidence>
<dbReference type="Proteomes" id="UP000271162">
    <property type="component" value="Unassembled WGS sequence"/>
</dbReference>
<reference evidence="4 5" key="2">
    <citation type="submission" date="2018-11" db="EMBL/GenBank/DDBJ databases">
        <authorList>
            <consortium name="Pathogen Informatics"/>
        </authorList>
    </citation>
    <scope>NUCLEOTIDE SEQUENCE [LARGE SCALE GENOMIC DNA]</scope>
</reference>
<reference evidence="6" key="1">
    <citation type="submission" date="2016-04" db="UniProtKB">
        <authorList>
            <consortium name="WormBaseParasite"/>
        </authorList>
    </citation>
    <scope>IDENTIFICATION</scope>
</reference>
<evidence type="ECO:0000313" key="5">
    <source>
        <dbReference type="Proteomes" id="UP000271162"/>
    </source>
</evidence>
<evidence type="ECO:0000259" key="3">
    <source>
        <dbReference type="PROSITE" id="PS51670"/>
    </source>
</evidence>
<dbReference type="Pfam" id="PF01549">
    <property type="entry name" value="ShK"/>
    <property type="match status" value="4"/>
</dbReference>